<dbReference type="EMBL" id="AMGV01000002">
    <property type="protein sequence ID" value="KEF60355.1"/>
    <property type="molecule type" value="Genomic_DNA"/>
</dbReference>
<evidence type="ECO:0000256" key="2">
    <source>
        <dbReference type="ARBA" id="ARBA00022448"/>
    </source>
</evidence>
<feature type="domain" description="Major facilitator superfamily (MFS) profile" evidence="8">
    <location>
        <begin position="53"/>
        <end position="469"/>
    </location>
</feature>
<feature type="transmembrane region" description="Helical" evidence="7">
    <location>
        <begin position="377"/>
        <end position="397"/>
    </location>
</feature>
<dbReference type="RefSeq" id="XP_013262945.1">
    <property type="nucleotide sequence ID" value="XM_013407491.1"/>
</dbReference>
<evidence type="ECO:0000259" key="8">
    <source>
        <dbReference type="PROSITE" id="PS50850"/>
    </source>
</evidence>
<dbReference type="PANTHER" id="PTHR43791:SF53">
    <property type="entry name" value="MAJOR FACILITATOR SUPERFAMILY (MFS) PROFILE DOMAIN-CONTAINING PROTEIN"/>
    <property type="match status" value="1"/>
</dbReference>
<dbReference type="InterPro" id="IPR020846">
    <property type="entry name" value="MFS_dom"/>
</dbReference>
<gene>
    <name evidence="9" type="ORF">A1O9_01915</name>
</gene>
<evidence type="ECO:0000256" key="5">
    <source>
        <dbReference type="ARBA" id="ARBA00023136"/>
    </source>
</evidence>
<evidence type="ECO:0000256" key="1">
    <source>
        <dbReference type="ARBA" id="ARBA00004141"/>
    </source>
</evidence>
<evidence type="ECO:0000256" key="7">
    <source>
        <dbReference type="SAM" id="Phobius"/>
    </source>
</evidence>
<dbReference type="PANTHER" id="PTHR43791">
    <property type="entry name" value="PERMEASE-RELATED"/>
    <property type="match status" value="1"/>
</dbReference>
<keyword evidence="4 7" id="KW-1133">Transmembrane helix</keyword>
<protein>
    <recommendedName>
        <fullName evidence="8">Major facilitator superfamily (MFS) profile domain-containing protein</fullName>
    </recommendedName>
</protein>
<dbReference type="GeneID" id="25276861"/>
<comment type="caution">
    <text evidence="9">The sequence shown here is derived from an EMBL/GenBank/DDBJ whole genome shotgun (WGS) entry which is preliminary data.</text>
</comment>
<name>A0A072PXN8_9EURO</name>
<feature type="transmembrane region" description="Helical" evidence="7">
    <location>
        <begin position="348"/>
        <end position="365"/>
    </location>
</feature>
<feature type="transmembrane region" description="Helical" evidence="7">
    <location>
        <begin position="216"/>
        <end position="235"/>
    </location>
</feature>
<dbReference type="PROSITE" id="PS50850">
    <property type="entry name" value="MFS"/>
    <property type="match status" value="1"/>
</dbReference>
<dbReference type="AlphaFoldDB" id="A0A072PXN8"/>
<feature type="transmembrane region" description="Helical" evidence="7">
    <location>
        <begin position="180"/>
        <end position="204"/>
    </location>
</feature>
<evidence type="ECO:0000256" key="3">
    <source>
        <dbReference type="ARBA" id="ARBA00022692"/>
    </source>
</evidence>
<keyword evidence="10" id="KW-1185">Reference proteome</keyword>
<keyword evidence="5 7" id="KW-0472">Membrane</keyword>
<dbReference type="OrthoDB" id="9971669at2759"/>
<proteinExistence type="predicted"/>
<accession>A0A072PXN8</accession>
<feature type="transmembrane region" description="Helical" evidence="7">
    <location>
        <begin position="284"/>
        <end position="309"/>
    </location>
</feature>
<keyword evidence="3 7" id="KW-0812">Transmembrane</keyword>
<dbReference type="HOGENOM" id="CLU_001265_0_1_1"/>
<dbReference type="Proteomes" id="UP000027920">
    <property type="component" value="Unassembled WGS sequence"/>
</dbReference>
<feature type="transmembrane region" description="Helical" evidence="7">
    <location>
        <begin position="120"/>
        <end position="139"/>
    </location>
</feature>
<dbReference type="SUPFAM" id="SSF103473">
    <property type="entry name" value="MFS general substrate transporter"/>
    <property type="match status" value="1"/>
</dbReference>
<dbReference type="GO" id="GO:0022857">
    <property type="term" value="F:transmembrane transporter activity"/>
    <property type="evidence" value="ECO:0007669"/>
    <property type="project" value="InterPro"/>
</dbReference>
<dbReference type="Gene3D" id="1.20.1250.20">
    <property type="entry name" value="MFS general substrate transporter like domains"/>
    <property type="match status" value="2"/>
</dbReference>
<feature type="transmembrane region" description="Helical" evidence="7">
    <location>
        <begin position="91"/>
        <end position="108"/>
    </location>
</feature>
<dbReference type="FunFam" id="1.20.1250.20:FF:000013">
    <property type="entry name" value="MFS general substrate transporter"/>
    <property type="match status" value="1"/>
</dbReference>
<sequence length="501" mass="55159">MVASKEVEAATSVPSPLEDGPHKHAEVLGASHETVVIDEDLSRMIARKFDYRILILFLIINLFSFIDRVNIGNARLLGLEKDLELGVGLRYNIALMCLFVSYCVVELPSNIACKYFGGNIWIPFLVFSFSIITTLTSLVESRGSLYAVRFLLGCVEGGISPGLVWMLSQFYRRQELGFRTSIYISAASASGAFGGLLAIGLSKIPPWGLIHTWRNIYFFEGIISLFIAIAAWFIIPSGPETAKFLTEEEKATAVTRLLADAVGTSERGRTQFKHVWQALTSPHVIGCGFGFFLSNTVAQAFGVFAPSIIRGMGYSSTDAQLLSVGPYAVACGFSIAVGYLSDRYKQRALPIICTAPFAIAGFFMLEFLPNDRPAAKYGALYLAATGLYAFVPIWLTWAVNNCATATVRAACSGIVFTMGSLGGIMAPWMFLPRDAPAYRTGHAVLVAFLCGSWACAVLLWGYCRWENRQRDMGKRDHRLQGLTREQELELSSRHPAFRYLV</sequence>
<dbReference type="GO" id="GO:0016020">
    <property type="term" value="C:membrane"/>
    <property type="evidence" value="ECO:0007669"/>
    <property type="project" value="UniProtKB-SubCell"/>
</dbReference>
<dbReference type="VEuPathDB" id="FungiDB:A1O9_01915"/>
<evidence type="ECO:0000313" key="9">
    <source>
        <dbReference type="EMBL" id="KEF60355.1"/>
    </source>
</evidence>
<keyword evidence="2" id="KW-0813">Transport</keyword>
<reference evidence="9 10" key="1">
    <citation type="submission" date="2013-03" db="EMBL/GenBank/DDBJ databases">
        <title>The Genome Sequence of Exophiala aquamarina CBS 119918.</title>
        <authorList>
            <consortium name="The Broad Institute Genomics Platform"/>
            <person name="Cuomo C."/>
            <person name="de Hoog S."/>
            <person name="Gorbushina A."/>
            <person name="Walker B."/>
            <person name="Young S.K."/>
            <person name="Zeng Q."/>
            <person name="Gargeya S."/>
            <person name="Fitzgerald M."/>
            <person name="Haas B."/>
            <person name="Abouelleil A."/>
            <person name="Allen A.W."/>
            <person name="Alvarado L."/>
            <person name="Arachchi H.M."/>
            <person name="Berlin A.M."/>
            <person name="Chapman S.B."/>
            <person name="Gainer-Dewar J."/>
            <person name="Goldberg J."/>
            <person name="Griggs A."/>
            <person name="Gujja S."/>
            <person name="Hansen M."/>
            <person name="Howarth C."/>
            <person name="Imamovic A."/>
            <person name="Ireland A."/>
            <person name="Larimer J."/>
            <person name="McCowan C."/>
            <person name="Murphy C."/>
            <person name="Pearson M."/>
            <person name="Poon T.W."/>
            <person name="Priest M."/>
            <person name="Roberts A."/>
            <person name="Saif S."/>
            <person name="Shea T."/>
            <person name="Sisk P."/>
            <person name="Sykes S."/>
            <person name="Wortman J."/>
            <person name="Nusbaum C."/>
            <person name="Birren B."/>
        </authorList>
    </citation>
    <scope>NUCLEOTIDE SEQUENCE [LARGE SCALE GENOMIC DNA]</scope>
    <source>
        <strain evidence="9 10">CBS 119918</strain>
    </source>
</reference>
<dbReference type="Pfam" id="PF07690">
    <property type="entry name" value="MFS_1"/>
    <property type="match status" value="1"/>
</dbReference>
<feature type="transmembrane region" description="Helical" evidence="7">
    <location>
        <begin position="321"/>
        <end position="341"/>
    </location>
</feature>
<dbReference type="InterPro" id="IPR036259">
    <property type="entry name" value="MFS_trans_sf"/>
</dbReference>
<organism evidence="9 10">
    <name type="scientific">Exophiala aquamarina CBS 119918</name>
    <dbReference type="NCBI Taxonomy" id="1182545"/>
    <lineage>
        <taxon>Eukaryota</taxon>
        <taxon>Fungi</taxon>
        <taxon>Dikarya</taxon>
        <taxon>Ascomycota</taxon>
        <taxon>Pezizomycotina</taxon>
        <taxon>Eurotiomycetes</taxon>
        <taxon>Chaetothyriomycetidae</taxon>
        <taxon>Chaetothyriales</taxon>
        <taxon>Herpotrichiellaceae</taxon>
        <taxon>Exophiala</taxon>
    </lineage>
</organism>
<feature type="transmembrane region" description="Helical" evidence="7">
    <location>
        <begin position="53"/>
        <end position="71"/>
    </location>
</feature>
<evidence type="ECO:0000256" key="4">
    <source>
        <dbReference type="ARBA" id="ARBA00022989"/>
    </source>
</evidence>
<feature type="transmembrane region" description="Helical" evidence="7">
    <location>
        <begin position="409"/>
        <end position="431"/>
    </location>
</feature>
<evidence type="ECO:0000256" key="6">
    <source>
        <dbReference type="SAM" id="MobiDB-lite"/>
    </source>
</evidence>
<feature type="region of interest" description="Disordered" evidence="6">
    <location>
        <begin position="1"/>
        <end position="22"/>
    </location>
</feature>
<feature type="transmembrane region" description="Helical" evidence="7">
    <location>
        <begin position="145"/>
        <end position="168"/>
    </location>
</feature>
<dbReference type="FunFam" id="1.20.1250.20:FF:000018">
    <property type="entry name" value="MFS transporter permease"/>
    <property type="match status" value="1"/>
</dbReference>
<evidence type="ECO:0000313" key="10">
    <source>
        <dbReference type="Proteomes" id="UP000027920"/>
    </source>
</evidence>
<dbReference type="InterPro" id="IPR011701">
    <property type="entry name" value="MFS"/>
</dbReference>
<comment type="subcellular location">
    <subcellularLocation>
        <location evidence="1">Membrane</location>
        <topology evidence="1">Multi-pass membrane protein</topology>
    </subcellularLocation>
</comment>
<feature type="transmembrane region" description="Helical" evidence="7">
    <location>
        <begin position="443"/>
        <end position="465"/>
    </location>
</feature>